<sequence length="562" mass="63643">MATAQPSCDICLNLHVTKSSSIWCSECEEAICQDCEQRHRIQKATKNHKTIPIEDYQELPLYITNIKLECEDHNQKLDFYCSFHNEPCCTRCVSVKHKDCRELTPLPEIVEGVKSSTAFCDLEDRVRDLSQVIDQMIKEKLDNKYNLEVQRKTIIAEVELVRKAINKHLDTIQAELLNTLREDEGRQEDNIVCLVGKLGQLKQNVDEIVTALEKAKLHASNFQTFLGVDNWTREIVNLERKIKSVQSDTGMSNVHLQIKMHPLLDMIEKDISKFGKLEVSFSPPTKLVLRKNKQSQQLYTPLPLPTSEIKLSKHRSFHISKEKSGCMITGCDMFEDGRIVVAYCSNVKKRLVVMNCEGSFVNKIKLEDRPFDVTVIDPNTVAVTLFAIKNICTVDVNSSKILWTISVNENCYGICFVDGKLVVSLANQVFQFVDLSGNVLSNVPKMDNASYCSVMKDNIYYAAQDNDVVYCCDMNGRVQWKFGCAKSYFPNGIANDASGNVFVTCREANKVIVIESSGTKSRELLTSDAGLKQPIAINYNRKSNILLICNIHGQCFIYKITN</sequence>
<dbReference type="SUPFAM" id="SSF101898">
    <property type="entry name" value="NHL repeat"/>
    <property type="match status" value="1"/>
</dbReference>
<proteinExistence type="predicted"/>
<name>A0A6J8BN30_MYTCO</name>
<dbReference type="CDD" id="cd19757">
    <property type="entry name" value="Bbox1"/>
    <property type="match status" value="1"/>
</dbReference>
<dbReference type="OrthoDB" id="6144944at2759"/>
<feature type="domain" description="B box-type" evidence="2">
    <location>
        <begin position="6"/>
        <end position="53"/>
    </location>
</feature>
<gene>
    <name evidence="3" type="ORF">MCOR_20618</name>
</gene>
<dbReference type="Gene3D" id="3.30.160.60">
    <property type="entry name" value="Classic Zinc Finger"/>
    <property type="match status" value="1"/>
</dbReference>
<dbReference type="GO" id="GO:0008270">
    <property type="term" value="F:zinc ion binding"/>
    <property type="evidence" value="ECO:0007669"/>
    <property type="project" value="UniProtKB-KW"/>
</dbReference>
<keyword evidence="4" id="KW-1185">Reference proteome</keyword>
<dbReference type="Gene3D" id="2.120.10.30">
    <property type="entry name" value="TolB, C-terminal domain"/>
    <property type="match status" value="1"/>
</dbReference>
<protein>
    <recommendedName>
        <fullName evidence="2">B box-type domain-containing protein</fullName>
    </recommendedName>
</protein>
<dbReference type="AlphaFoldDB" id="A0A6J8BN30"/>
<dbReference type="PROSITE" id="PS50119">
    <property type="entry name" value="ZF_BBOX"/>
    <property type="match status" value="1"/>
</dbReference>
<dbReference type="PANTHER" id="PTHR25462:SF296">
    <property type="entry name" value="MEIOTIC P26, ISOFORM F"/>
    <property type="match status" value="1"/>
</dbReference>
<evidence type="ECO:0000259" key="2">
    <source>
        <dbReference type="PROSITE" id="PS50119"/>
    </source>
</evidence>
<organism evidence="3 4">
    <name type="scientific">Mytilus coruscus</name>
    <name type="common">Sea mussel</name>
    <dbReference type="NCBI Taxonomy" id="42192"/>
    <lineage>
        <taxon>Eukaryota</taxon>
        <taxon>Metazoa</taxon>
        <taxon>Spiralia</taxon>
        <taxon>Lophotrochozoa</taxon>
        <taxon>Mollusca</taxon>
        <taxon>Bivalvia</taxon>
        <taxon>Autobranchia</taxon>
        <taxon>Pteriomorphia</taxon>
        <taxon>Mytilida</taxon>
        <taxon>Mytiloidea</taxon>
        <taxon>Mytilidae</taxon>
        <taxon>Mytilinae</taxon>
        <taxon>Mytilus</taxon>
    </lineage>
</organism>
<dbReference type="EMBL" id="CACVKT020003686">
    <property type="protein sequence ID" value="CAC5385036.1"/>
    <property type="molecule type" value="Genomic_DNA"/>
</dbReference>
<evidence type="ECO:0000313" key="3">
    <source>
        <dbReference type="EMBL" id="CAC5385036.1"/>
    </source>
</evidence>
<keyword evidence="1" id="KW-0862">Zinc</keyword>
<reference evidence="3 4" key="1">
    <citation type="submission" date="2020-06" db="EMBL/GenBank/DDBJ databases">
        <authorList>
            <person name="Li R."/>
            <person name="Bekaert M."/>
        </authorList>
    </citation>
    <scope>NUCLEOTIDE SEQUENCE [LARGE SCALE GENOMIC DNA]</scope>
    <source>
        <strain evidence="4">wild</strain>
    </source>
</reference>
<dbReference type="InterPro" id="IPR011042">
    <property type="entry name" value="6-blade_b-propeller_TolB-like"/>
</dbReference>
<dbReference type="SUPFAM" id="SSF57845">
    <property type="entry name" value="B-box zinc-binding domain"/>
    <property type="match status" value="1"/>
</dbReference>
<accession>A0A6J8BN30</accession>
<dbReference type="PANTHER" id="PTHR25462">
    <property type="entry name" value="BONUS, ISOFORM C-RELATED"/>
    <property type="match status" value="1"/>
</dbReference>
<dbReference type="InterPro" id="IPR000315">
    <property type="entry name" value="Znf_B-box"/>
</dbReference>
<keyword evidence="1" id="KW-0863">Zinc-finger</keyword>
<evidence type="ECO:0000256" key="1">
    <source>
        <dbReference type="PROSITE-ProRule" id="PRU00024"/>
    </source>
</evidence>
<dbReference type="InterPro" id="IPR047153">
    <property type="entry name" value="TRIM45/56/19-like"/>
</dbReference>
<keyword evidence="1" id="KW-0479">Metal-binding</keyword>
<dbReference type="Proteomes" id="UP000507470">
    <property type="component" value="Unassembled WGS sequence"/>
</dbReference>
<evidence type="ECO:0000313" key="4">
    <source>
        <dbReference type="Proteomes" id="UP000507470"/>
    </source>
</evidence>